<sequence>MESPRTLEALTNDLVVEIFLRIGSPADLVRASAACVAFCRLIANPSFLRRYRSVHPPLLLGLLDPYGDIEPTETPHPSAALAGAVARAADLRFGEYFPSSKLSGYCVSDVRDGHVLLTITPYLEDDEDEKLVPDLAVCDPLARVCLRLPPIPDDLLASVQVQQQDLVHYSCDTFLVPSGDEEDVTSFRVIVMMRSTQMLVAFIFSSTTGDWSAGSPFSLGSLRIPYDNIPSYAYGCFYWKVESENRLLTLNMSSMEFSVVDLPPGPDRSFVIMVEAGESRLGMFSLINHGTTLCYAIRQIGSEKSNQLEMDSVIPLPEGYIYFRIHGSYEGHILIFGYAFSEDACFALEIKTMKIERVCRKWRGFCPYFVFLPSMSQRRI</sequence>
<accession>A0A1D6H5J3</accession>
<proteinExistence type="predicted"/>
<dbReference type="PANTHER" id="PTHR31264">
    <property type="entry name" value="OS07G0554500 PROTEIN-RELATED"/>
    <property type="match status" value="1"/>
</dbReference>
<evidence type="ECO:0008006" key="2">
    <source>
        <dbReference type="Google" id="ProtNLM"/>
    </source>
</evidence>
<dbReference type="AlphaFoldDB" id="A0A1D6H5J3"/>
<gene>
    <name evidence="1" type="ORF">ZEAMMB73_Zm00001d016129</name>
</gene>
<name>A0A1D6H5J3_MAIZE</name>
<dbReference type="PaxDb" id="4577-GRMZM2G055754_P01"/>
<dbReference type="PANTHER" id="PTHR31264:SF3">
    <property type="entry name" value="OS07G0554100 PROTEIN"/>
    <property type="match status" value="1"/>
</dbReference>
<evidence type="ECO:0000313" key="1">
    <source>
        <dbReference type="EMBL" id="AQK70090.1"/>
    </source>
</evidence>
<dbReference type="SUPFAM" id="SSF81383">
    <property type="entry name" value="F-box domain"/>
    <property type="match status" value="1"/>
</dbReference>
<dbReference type="InParanoid" id="A0A1D6H5J3"/>
<organism evidence="1">
    <name type="scientific">Zea mays</name>
    <name type="common">Maize</name>
    <dbReference type="NCBI Taxonomy" id="4577"/>
    <lineage>
        <taxon>Eukaryota</taxon>
        <taxon>Viridiplantae</taxon>
        <taxon>Streptophyta</taxon>
        <taxon>Embryophyta</taxon>
        <taxon>Tracheophyta</taxon>
        <taxon>Spermatophyta</taxon>
        <taxon>Magnoliopsida</taxon>
        <taxon>Liliopsida</taxon>
        <taxon>Poales</taxon>
        <taxon>Poaceae</taxon>
        <taxon>PACMAD clade</taxon>
        <taxon>Panicoideae</taxon>
        <taxon>Andropogonodae</taxon>
        <taxon>Andropogoneae</taxon>
        <taxon>Tripsacinae</taxon>
        <taxon>Zea</taxon>
    </lineage>
</organism>
<reference evidence="1" key="1">
    <citation type="submission" date="2015-12" db="EMBL/GenBank/DDBJ databases">
        <title>Update maize B73 reference genome by single molecule sequencing technologies.</title>
        <authorList>
            <consortium name="Maize Genome Sequencing Project"/>
            <person name="Ware D."/>
        </authorList>
    </citation>
    <scope>NUCLEOTIDE SEQUENCE</scope>
    <source>
        <tissue evidence="1">Seedling</tissue>
    </source>
</reference>
<dbReference type="ExpressionAtlas" id="A0A1D6H5J3">
    <property type="expression patterns" value="baseline and differential"/>
</dbReference>
<protein>
    <recommendedName>
        <fullName evidence="2">F-box domain-containing protein</fullName>
    </recommendedName>
</protein>
<dbReference type="EMBL" id="CM000781">
    <property type="protein sequence ID" value="AQK70090.1"/>
    <property type="molecule type" value="Genomic_DNA"/>
</dbReference>
<dbReference type="OMA" id="NNEWRMA"/>
<dbReference type="STRING" id="4577.A0A1D6H5J3"/>
<dbReference type="InterPro" id="IPR036047">
    <property type="entry name" value="F-box-like_dom_sf"/>
</dbReference>